<keyword evidence="4 7" id="KW-0812">Transmembrane</keyword>
<keyword evidence="6 7" id="KW-0472">Membrane</keyword>
<feature type="transmembrane region" description="Helical" evidence="7">
    <location>
        <begin position="416"/>
        <end position="433"/>
    </location>
</feature>
<accession>W6N7B9</accession>
<keyword evidence="9" id="KW-1185">Reference proteome</keyword>
<feature type="transmembrane region" description="Helical" evidence="7">
    <location>
        <begin position="255"/>
        <end position="274"/>
    </location>
</feature>
<gene>
    <name evidence="8" type="ORF">CTDIVETGP_2250</name>
</gene>
<dbReference type="Proteomes" id="UP000019482">
    <property type="component" value="Unassembled WGS sequence"/>
</dbReference>
<feature type="transmembrane region" description="Helical" evidence="7">
    <location>
        <begin position="172"/>
        <end position="195"/>
    </location>
</feature>
<dbReference type="GO" id="GO:0005886">
    <property type="term" value="C:plasma membrane"/>
    <property type="evidence" value="ECO:0007669"/>
    <property type="project" value="UniProtKB-SubCell"/>
</dbReference>
<dbReference type="InterPro" id="IPR050833">
    <property type="entry name" value="Poly_Biosynth_Transport"/>
</dbReference>
<keyword evidence="3" id="KW-1003">Cell membrane</keyword>
<name>W6N7B9_CLOTY</name>
<reference evidence="8 9" key="1">
    <citation type="journal article" date="2015" name="Genome Announc.">
        <title>Draft Genome Sequence of Clostridium tyrobutyricum Strain DIVETGP, Isolated from Cow's Milk for Grana Padano Production.</title>
        <authorList>
            <person name="Soggiu A."/>
            <person name="Piras C."/>
            <person name="Gaiarsa S."/>
            <person name="Sassera D."/>
            <person name="Roncada P."/>
            <person name="Bendixen E."/>
            <person name="Brasca M."/>
            <person name="Bonizzi L."/>
        </authorList>
    </citation>
    <scope>NUCLEOTIDE SEQUENCE [LARGE SCALE GENOMIC DNA]</scope>
    <source>
        <strain evidence="8 9">DIVETGP</strain>
    </source>
</reference>
<dbReference type="Pfam" id="PF13440">
    <property type="entry name" value="Polysacc_synt_3"/>
    <property type="match status" value="1"/>
</dbReference>
<comment type="caution">
    <text evidence="8">The sequence shown here is derived from an EMBL/GenBank/DDBJ whole genome shotgun (WGS) entry which is preliminary data.</text>
</comment>
<dbReference type="RefSeq" id="WP_017895093.1">
    <property type="nucleotide sequence ID" value="NZ_CBXI010000040.1"/>
</dbReference>
<evidence type="ECO:0000256" key="2">
    <source>
        <dbReference type="ARBA" id="ARBA00007430"/>
    </source>
</evidence>
<sequence length="482" mass="54457">MENDLKRNVIRGLFWKFMEKGGTQGIQFIIQIILARLLSPNDYGIIALITVFIAIANIFVESGFGQSLIQKSIVDDVDYSSVFYFNLIIASILYVILFITAPLIAKFYSIPILYLVLRVQSITLFFGAFNAVQIAHVQRDMNFKKIFMTSLGGIIAQGVVGVLMAYHGYGVWALVLSTLSNNFIMTIILWIVVDWKPKLLFSYKRLKSMFHFGSRLLISSLIDTIYTNIYSLTIGRLYDQKALGYYNRGQNIPNILVINIDGSIQSVLFPALSAEQNDRYKLKKLTRRSIVTSTFLIFPVMIGLAVCAKPLTIMLLTEKWLPSVPFMQLSCIAFAFYPIHTSNLQAINAMGRSDIFLKLEIIKKILGILILIVSIPFGIYALVTGSVIVSILSMIINSWPNKKLLNYSFVEQVKDMIPSMALSIIMGAIVYCISFLNLSIWFTLIFQIIVGIIVYIGGAKLLKLECFGYLIITVKEFCKMRR</sequence>
<evidence type="ECO:0000256" key="5">
    <source>
        <dbReference type="ARBA" id="ARBA00022989"/>
    </source>
</evidence>
<feature type="transmembrane region" description="Helical" evidence="7">
    <location>
        <begin position="440"/>
        <end position="458"/>
    </location>
</feature>
<feature type="transmembrane region" description="Helical" evidence="7">
    <location>
        <begin position="146"/>
        <end position="166"/>
    </location>
</feature>
<evidence type="ECO:0000256" key="1">
    <source>
        <dbReference type="ARBA" id="ARBA00004651"/>
    </source>
</evidence>
<evidence type="ECO:0000256" key="6">
    <source>
        <dbReference type="ARBA" id="ARBA00023136"/>
    </source>
</evidence>
<feature type="transmembrane region" description="Helical" evidence="7">
    <location>
        <begin position="216"/>
        <end position="235"/>
    </location>
</feature>
<feature type="transmembrane region" description="Helical" evidence="7">
    <location>
        <begin position="81"/>
        <end position="105"/>
    </location>
</feature>
<evidence type="ECO:0000313" key="9">
    <source>
        <dbReference type="Proteomes" id="UP000019482"/>
    </source>
</evidence>
<comment type="similarity">
    <text evidence="2">Belongs to the polysaccharide synthase family.</text>
</comment>
<feature type="transmembrane region" description="Helical" evidence="7">
    <location>
        <begin position="365"/>
        <end position="396"/>
    </location>
</feature>
<feature type="transmembrane region" description="Helical" evidence="7">
    <location>
        <begin position="21"/>
        <end position="37"/>
    </location>
</feature>
<dbReference type="GeneID" id="29420578"/>
<evidence type="ECO:0000256" key="4">
    <source>
        <dbReference type="ARBA" id="ARBA00022692"/>
    </source>
</evidence>
<dbReference type="PANTHER" id="PTHR30250">
    <property type="entry name" value="PST FAMILY PREDICTED COLANIC ACID TRANSPORTER"/>
    <property type="match status" value="1"/>
</dbReference>
<feature type="transmembrane region" description="Helical" evidence="7">
    <location>
        <begin position="323"/>
        <end position="344"/>
    </location>
</feature>
<proteinExistence type="inferred from homology"/>
<evidence type="ECO:0000256" key="3">
    <source>
        <dbReference type="ARBA" id="ARBA00022475"/>
    </source>
</evidence>
<feature type="transmembrane region" description="Helical" evidence="7">
    <location>
        <begin position="43"/>
        <end position="60"/>
    </location>
</feature>
<organism evidence="8 9">
    <name type="scientific">Clostridium tyrobutyricum DIVETGP</name>
    <dbReference type="NCBI Taxonomy" id="1408889"/>
    <lineage>
        <taxon>Bacteria</taxon>
        <taxon>Bacillati</taxon>
        <taxon>Bacillota</taxon>
        <taxon>Clostridia</taxon>
        <taxon>Eubacteriales</taxon>
        <taxon>Clostridiaceae</taxon>
        <taxon>Clostridium</taxon>
    </lineage>
</organism>
<feature type="transmembrane region" description="Helical" evidence="7">
    <location>
        <begin position="111"/>
        <end position="134"/>
    </location>
</feature>
<evidence type="ECO:0000313" key="8">
    <source>
        <dbReference type="EMBL" id="CDL92180.1"/>
    </source>
</evidence>
<comment type="subcellular location">
    <subcellularLocation>
        <location evidence="1">Cell membrane</location>
        <topology evidence="1">Multi-pass membrane protein</topology>
    </subcellularLocation>
</comment>
<dbReference type="PANTHER" id="PTHR30250:SF10">
    <property type="entry name" value="LIPOPOLYSACCHARIDE BIOSYNTHESIS PROTEIN WZXC"/>
    <property type="match status" value="1"/>
</dbReference>
<dbReference type="OrthoDB" id="9770347at2"/>
<keyword evidence="5 7" id="KW-1133">Transmembrane helix</keyword>
<protein>
    <submittedName>
        <fullName evidence="8">Polysaccharide biosynthesis protein</fullName>
    </submittedName>
</protein>
<dbReference type="CDD" id="cd13127">
    <property type="entry name" value="MATE_tuaB_like"/>
    <property type="match status" value="1"/>
</dbReference>
<dbReference type="EMBL" id="CBXI010000040">
    <property type="protein sequence ID" value="CDL92180.1"/>
    <property type="molecule type" value="Genomic_DNA"/>
</dbReference>
<feature type="transmembrane region" description="Helical" evidence="7">
    <location>
        <begin position="295"/>
        <end position="317"/>
    </location>
</feature>
<evidence type="ECO:0000256" key="7">
    <source>
        <dbReference type="SAM" id="Phobius"/>
    </source>
</evidence>
<dbReference type="AlphaFoldDB" id="W6N7B9"/>